<gene>
    <name evidence="15" type="ORF">AW736_21100</name>
</gene>
<dbReference type="GO" id="GO:0032299">
    <property type="term" value="C:ribonuclease H2 complex"/>
    <property type="evidence" value="ECO:0007669"/>
    <property type="project" value="TreeGrafter"/>
</dbReference>
<evidence type="ECO:0000256" key="12">
    <source>
        <dbReference type="PROSITE-ProRule" id="PRU01319"/>
    </source>
</evidence>
<dbReference type="Pfam" id="PF01351">
    <property type="entry name" value="RNase_HII"/>
    <property type="match status" value="2"/>
</dbReference>
<evidence type="ECO:0000313" key="16">
    <source>
        <dbReference type="Proteomes" id="UP000078486"/>
    </source>
</evidence>
<evidence type="ECO:0000256" key="1">
    <source>
        <dbReference type="ARBA" id="ARBA00000077"/>
    </source>
</evidence>
<dbReference type="PANTHER" id="PTHR10954:SF18">
    <property type="entry name" value="RIBONUCLEASE HII"/>
    <property type="match status" value="1"/>
</dbReference>
<dbReference type="InterPro" id="IPR001352">
    <property type="entry name" value="RNase_HII/HIII"/>
</dbReference>
<comment type="function">
    <text evidence="3 13">Endonuclease that specifically degrades the RNA of RNA-DNA hybrids.</text>
</comment>
<evidence type="ECO:0000256" key="9">
    <source>
        <dbReference type="ARBA" id="ARBA00022759"/>
    </source>
</evidence>
<evidence type="ECO:0000256" key="11">
    <source>
        <dbReference type="ARBA" id="ARBA00023211"/>
    </source>
</evidence>
<keyword evidence="7 12" id="KW-0540">Nuclease</keyword>
<evidence type="ECO:0000256" key="6">
    <source>
        <dbReference type="ARBA" id="ARBA00022490"/>
    </source>
</evidence>
<name>A0A178IDF4_9BACT</name>
<evidence type="ECO:0000256" key="5">
    <source>
        <dbReference type="ARBA" id="ARBA00007383"/>
    </source>
</evidence>
<reference evidence="15 16" key="1">
    <citation type="submission" date="2016-01" db="EMBL/GenBank/DDBJ databases">
        <title>High potential of lignocellulose degradation of a new Verrucomicrobia species.</title>
        <authorList>
            <person name="Wang Y."/>
            <person name="Shi Y."/>
            <person name="Qiu Z."/>
            <person name="Liu S."/>
            <person name="Yang H."/>
        </authorList>
    </citation>
    <scope>NUCLEOTIDE SEQUENCE [LARGE SCALE GENOMIC DNA]</scope>
    <source>
        <strain evidence="15 16">TSB47</strain>
    </source>
</reference>
<comment type="similarity">
    <text evidence="5 13">Belongs to the RNase HII family.</text>
</comment>
<dbReference type="InterPro" id="IPR012337">
    <property type="entry name" value="RNaseH-like_sf"/>
</dbReference>
<dbReference type="GO" id="GO:0005737">
    <property type="term" value="C:cytoplasm"/>
    <property type="evidence" value="ECO:0007669"/>
    <property type="project" value="UniProtKB-SubCell"/>
</dbReference>
<keyword evidence="6" id="KW-0963">Cytoplasm</keyword>
<dbReference type="InterPro" id="IPR024567">
    <property type="entry name" value="RNase_HII/HIII_dom"/>
</dbReference>
<keyword evidence="8 12" id="KW-0479">Metal-binding</keyword>
<accession>A0A178IDF4</accession>
<organism evidence="15 16">
    <name type="scientific">Termitidicoccus mucosus</name>
    <dbReference type="NCBI Taxonomy" id="1184151"/>
    <lineage>
        <taxon>Bacteria</taxon>
        <taxon>Pseudomonadati</taxon>
        <taxon>Verrucomicrobiota</taxon>
        <taxon>Opitutia</taxon>
        <taxon>Opitutales</taxon>
        <taxon>Opitutaceae</taxon>
        <taxon>Termitidicoccus</taxon>
    </lineage>
</organism>
<feature type="binding site" evidence="12">
    <location>
        <position position="25"/>
    </location>
    <ligand>
        <name>a divalent metal cation</name>
        <dbReference type="ChEBI" id="CHEBI:60240"/>
    </ligand>
</feature>
<evidence type="ECO:0000313" key="15">
    <source>
        <dbReference type="EMBL" id="OAM88010.1"/>
    </source>
</evidence>
<evidence type="ECO:0000256" key="2">
    <source>
        <dbReference type="ARBA" id="ARBA00001946"/>
    </source>
</evidence>
<feature type="binding site" evidence="12">
    <location>
        <position position="138"/>
    </location>
    <ligand>
        <name>a divalent metal cation</name>
        <dbReference type="ChEBI" id="CHEBI:60240"/>
    </ligand>
</feature>
<dbReference type="GO" id="GO:0003723">
    <property type="term" value="F:RNA binding"/>
    <property type="evidence" value="ECO:0007669"/>
    <property type="project" value="UniProtKB-UniRule"/>
</dbReference>
<feature type="domain" description="RNase H type-2" evidence="14">
    <location>
        <begin position="18"/>
        <end position="248"/>
    </location>
</feature>
<comment type="cofactor">
    <cofactor evidence="2">
        <name>Mg(2+)</name>
        <dbReference type="ChEBI" id="CHEBI:18420"/>
    </cofactor>
</comment>
<evidence type="ECO:0000256" key="3">
    <source>
        <dbReference type="ARBA" id="ARBA00004065"/>
    </source>
</evidence>
<dbReference type="GO" id="GO:0043137">
    <property type="term" value="P:DNA replication, removal of RNA primer"/>
    <property type="evidence" value="ECO:0007669"/>
    <property type="project" value="TreeGrafter"/>
</dbReference>
<evidence type="ECO:0000256" key="13">
    <source>
        <dbReference type="RuleBase" id="RU003515"/>
    </source>
</evidence>
<dbReference type="EC" id="3.1.26.4" evidence="13"/>
<evidence type="ECO:0000256" key="4">
    <source>
        <dbReference type="ARBA" id="ARBA00004496"/>
    </source>
</evidence>
<proteinExistence type="inferred from homology"/>
<comment type="catalytic activity">
    <reaction evidence="1 12 13">
        <text>Endonucleolytic cleavage to 5'-phosphomonoester.</text>
        <dbReference type="EC" id="3.1.26.4"/>
    </reaction>
</comment>
<dbReference type="Gene3D" id="3.30.420.10">
    <property type="entry name" value="Ribonuclease H-like superfamily/Ribonuclease H"/>
    <property type="match status" value="1"/>
</dbReference>
<dbReference type="CDD" id="cd07182">
    <property type="entry name" value="RNase_HII_bacteria_HII_like"/>
    <property type="match status" value="1"/>
</dbReference>
<dbReference type="InterPro" id="IPR022898">
    <property type="entry name" value="RNase_HII"/>
</dbReference>
<comment type="subcellular location">
    <subcellularLocation>
        <location evidence="4">Cytoplasm</location>
    </subcellularLocation>
</comment>
<dbReference type="EMBL" id="LRRQ01000149">
    <property type="protein sequence ID" value="OAM88010.1"/>
    <property type="molecule type" value="Genomic_DNA"/>
</dbReference>
<keyword evidence="9 12" id="KW-0255">Endonuclease</keyword>
<keyword evidence="16" id="KW-1185">Reference proteome</keyword>
<feature type="binding site" evidence="12">
    <location>
        <position position="24"/>
    </location>
    <ligand>
        <name>a divalent metal cation</name>
        <dbReference type="ChEBI" id="CHEBI:60240"/>
    </ligand>
</feature>
<evidence type="ECO:0000259" key="14">
    <source>
        <dbReference type="PROSITE" id="PS51975"/>
    </source>
</evidence>
<dbReference type="STRING" id="1184151.AW736_21100"/>
<dbReference type="InterPro" id="IPR036397">
    <property type="entry name" value="RNaseH_sf"/>
</dbReference>
<dbReference type="NCBIfam" id="NF000595">
    <property type="entry name" value="PRK00015.1-3"/>
    <property type="match status" value="1"/>
</dbReference>
<dbReference type="GO" id="GO:0004523">
    <property type="term" value="F:RNA-DNA hybrid ribonuclease activity"/>
    <property type="evidence" value="ECO:0007669"/>
    <property type="project" value="UniProtKB-UniRule"/>
</dbReference>
<dbReference type="OrthoDB" id="9803420at2"/>
<dbReference type="Proteomes" id="UP000078486">
    <property type="component" value="Unassembled WGS sequence"/>
</dbReference>
<comment type="caution">
    <text evidence="15">The sequence shown here is derived from an EMBL/GenBank/DDBJ whole genome shotgun (WGS) entry which is preliminary data.</text>
</comment>
<evidence type="ECO:0000256" key="8">
    <source>
        <dbReference type="ARBA" id="ARBA00022723"/>
    </source>
</evidence>
<dbReference type="GO" id="GO:0046872">
    <property type="term" value="F:metal ion binding"/>
    <property type="evidence" value="ECO:0007669"/>
    <property type="project" value="UniProtKB-KW"/>
</dbReference>
<keyword evidence="10 12" id="KW-0378">Hydrolase</keyword>
<evidence type="ECO:0000256" key="10">
    <source>
        <dbReference type="ARBA" id="ARBA00022801"/>
    </source>
</evidence>
<sequence>MKRRQLRGFDLRQINGFARLIGVDEAGRGALAGPVVAAAVLVERGFLEGHWARKNGGRVNDSKQLDAGERETLMAEFEQLALQGKIHASPGVASAAEIEQLNILGATKLAMRRALEAIYPPSMFSQEREPDLFFPPADCGAAQPGRLRTEDAGCRIIVDGLPLKPFPYPHTGIVKGDARSLCIAMASIIAKVTRDRLMGKLDACHPGYGFARHKGYGTEEHREAVLRLGRCVEHRDVFLRKLLASRVDPAQTVLFEEVAGDKYQVTSIK</sequence>
<dbReference type="RefSeq" id="WP_068772269.1">
    <property type="nucleotide sequence ID" value="NZ_CP109796.1"/>
</dbReference>
<dbReference type="PANTHER" id="PTHR10954">
    <property type="entry name" value="RIBONUCLEASE H2 SUBUNIT A"/>
    <property type="match status" value="1"/>
</dbReference>
<dbReference type="AlphaFoldDB" id="A0A178IDF4"/>
<dbReference type="PROSITE" id="PS51975">
    <property type="entry name" value="RNASE_H_2"/>
    <property type="match status" value="1"/>
</dbReference>
<dbReference type="GO" id="GO:0006298">
    <property type="term" value="P:mismatch repair"/>
    <property type="evidence" value="ECO:0007669"/>
    <property type="project" value="TreeGrafter"/>
</dbReference>
<comment type="cofactor">
    <cofactor evidence="12">
        <name>Mn(2+)</name>
        <dbReference type="ChEBI" id="CHEBI:29035"/>
    </cofactor>
    <cofactor evidence="12">
        <name>Mg(2+)</name>
        <dbReference type="ChEBI" id="CHEBI:18420"/>
    </cofactor>
    <text evidence="12">Manganese or magnesium. Binds 1 divalent metal ion per monomer in the absence of substrate. May bind a second metal ion after substrate binding.</text>
</comment>
<protein>
    <recommendedName>
        <fullName evidence="13">Ribonuclease</fullName>
        <ecNumber evidence="13">3.1.26.4</ecNumber>
    </recommendedName>
</protein>
<evidence type="ECO:0000256" key="7">
    <source>
        <dbReference type="ARBA" id="ARBA00022722"/>
    </source>
</evidence>
<keyword evidence="11" id="KW-0464">Manganese</keyword>
<dbReference type="SUPFAM" id="SSF53098">
    <property type="entry name" value="Ribonuclease H-like"/>
    <property type="match status" value="1"/>
</dbReference>